<gene>
    <name evidence="1" type="ORF">C474_02101</name>
</gene>
<dbReference type="InParanoid" id="M0DG74"/>
<protein>
    <submittedName>
        <fullName evidence="1">Uncharacterized protein</fullName>
    </submittedName>
</protein>
<name>M0DG74_HALPD</name>
<dbReference type="eggNOG" id="arCOG10741">
    <property type="taxonomic scope" value="Archaea"/>
</dbReference>
<proteinExistence type="predicted"/>
<keyword evidence="2" id="KW-1185">Reference proteome</keyword>
<dbReference type="Proteomes" id="UP000011513">
    <property type="component" value="Unassembled WGS sequence"/>
</dbReference>
<sequence length="92" mass="10651">MLRFRTETVSVRVDLMSKRPREIDRTFLWGFACPRCGGDTDVFVDERSETYGWICPAADCTAVGFGFESRRAARVGLRAYLDDGPRRSRRRR</sequence>
<reference evidence="1 2" key="1">
    <citation type="journal article" date="2014" name="PLoS Genet.">
        <title>Phylogenetically driven sequencing of extremely halophilic archaea reveals strategies for static and dynamic osmo-response.</title>
        <authorList>
            <person name="Becker E.A."/>
            <person name="Seitzer P.M."/>
            <person name="Tritt A."/>
            <person name="Larsen D."/>
            <person name="Krusor M."/>
            <person name="Yao A.I."/>
            <person name="Wu D."/>
            <person name="Madern D."/>
            <person name="Eisen J.A."/>
            <person name="Darling A.E."/>
            <person name="Facciotti M.T."/>
        </authorList>
    </citation>
    <scope>NUCLEOTIDE SEQUENCE [LARGE SCALE GENOMIC DNA]</scope>
    <source>
        <strain evidence="1 2">JCM 14848</strain>
    </source>
</reference>
<comment type="caution">
    <text evidence="1">The sequence shown here is derived from an EMBL/GenBank/DDBJ whole genome shotgun (WGS) entry which is preliminary data.</text>
</comment>
<evidence type="ECO:0000313" key="1">
    <source>
        <dbReference type="EMBL" id="ELZ34460.1"/>
    </source>
</evidence>
<dbReference type="AlphaFoldDB" id="M0DG74"/>
<organism evidence="1 2">
    <name type="scientific">Halogeometricum pallidum JCM 14848</name>
    <dbReference type="NCBI Taxonomy" id="1227487"/>
    <lineage>
        <taxon>Archaea</taxon>
        <taxon>Methanobacteriati</taxon>
        <taxon>Methanobacteriota</taxon>
        <taxon>Stenosarchaea group</taxon>
        <taxon>Halobacteria</taxon>
        <taxon>Halobacteriales</taxon>
        <taxon>Haloferacaceae</taxon>
        <taxon>Halogeometricum</taxon>
    </lineage>
</organism>
<evidence type="ECO:0000313" key="2">
    <source>
        <dbReference type="Proteomes" id="UP000011513"/>
    </source>
</evidence>
<dbReference type="EMBL" id="AOIV01000004">
    <property type="protein sequence ID" value="ELZ34460.1"/>
    <property type="molecule type" value="Genomic_DNA"/>
</dbReference>
<accession>M0DG74</accession>